<evidence type="ECO:0008006" key="3">
    <source>
        <dbReference type="Google" id="ProtNLM"/>
    </source>
</evidence>
<dbReference type="Proteomes" id="UP000182977">
    <property type="component" value="Chromosome I"/>
</dbReference>
<organism evidence="1 2">
    <name type="scientific">Jiangella alkaliphila</name>
    <dbReference type="NCBI Taxonomy" id="419479"/>
    <lineage>
        <taxon>Bacteria</taxon>
        <taxon>Bacillati</taxon>
        <taxon>Actinomycetota</taxon>
        <taxon>Actinomycetes</taxon>
        <taxon>Jiangellales</taxon>
        <taxon>Jiangellaceae</taxon>
        <taxon>Jiangella</taxon>
    </lineage>
</organism>
<protein>
    <recommendedName>
        <fullName evidence="3">Small integral membrane protein</fullName>
    </recommendedName>
</protein>
<proteinExistence type="predicted"/>
<sequence>MNTVTIGLFAGLLLGVAAAAGGFWGFVVAVLLGLVGAAVAGQASGEIDVTAVLRGRDRE</sequence>
<dbReference type="RefSeq" id="WP_046771683.1">
    <property type="nucleotide sequence ID" value="NZ_LBMC01000046.1"/>
</dbReference>
<evidence type="ECO:0000313" key="1">
    <source>
        <dbReference type="EMBL" id="SDU80417.1"/>
    </source>
</evidence>
<gene>
    <name evidence="1" type="ORF">SAMN04488563_6165</name>
</gene>
<dbReference type="STRING" id="419479.SAMN04488563_6165"/>
<keyword evidence="2" id="KW-1185">Reference proteome</keyword>
<dbReference type="AlphaFoldDB" id="A0A1H2LHA7"/>
<reference evidence="2" key="1">
    <citation type="submission" date="2016-10" db="EMBL/GenBank/DDBJ databases">
        <authorList>
            <person name="Varghese N."/>
            <person name="Submissions S."/>
        </authorList>
    </citation>
    <scope>NUCLEOTIDE SEQUENCE [LARGE SCALE GENOMIC DNA]</scope>
    <source>
        <strain evidence="2">DSM 45079</strain>
    </source>
</reference>
<accession>A0A1H2LHA7</accession>
<evidence type="ECO:0000313" key="2">
    <source>
        <dbReference type="Proteomes" id="UP000182977"/>
    </source>
</evidence>
<name>A0A1H2LHA7_9ACTN</name>
<dbReference type="EMBL" id="LT629791">
    <property type="protein sequence ID" value="SDU80417.1"/>
    <property type="molecule type" value="Genomic_DNA"/>
</dbReference>